<evidence type="ECO:0000313" key="3">
    <source>
        <dbReference type="Proteomes" id="UP001139462"/>
    </source>
</evidence>
<sequence>MNNRMVLTVISAFFISVSAFSQVGINNTNPTTTLDVKGGISLRESGAPLKINDGINENIDLGEVPYSQYLIEGPTGSFSIKSIKPISGADGQIVRLINSTNYEMTIVNDKTANPLRILCPNESNLNLKGKNSSVTLQYSKSLRKWTVLGYATTEKQVTRKFHAIGINDIERENSGWGNFDDLEIEITPTNSTIYLTFYAIGEQENSSMALGHTAKFRILVDGIPIPKLEIRAIQSQGFFNASLPMYPLEVTPGKKIIFKVQWSKTSGAAHNFLRLQNHPSNPGHRRYLTIID</sequence>
<reference evidence="2" key="1">
    <citation type="submission" date="2021-09" db="EMBL/GenBank/DDBJ databases">
        <title>Genome of Aequorivita sp. strain F64183.</title>
        <authorList>
            <person name="Wang Y."/>
        </authorList>
    </citation>
    <scope>NUCLEOTIDE SEQUENCE</scope>
    <source>
        <strain evidence="2">F64183</strain>
    </source>
</reference>
<dbReference type="AlphaFoldDB" id="A0A9X1U3Z9"/>
<evidence type="ECO:0000313" key="2">
    <source>
        <dbReference type="EMBL" id="MCG2431399.1"/>
    </source>
</evidence>
<evidence type="ECO:0000256" key="1">
    <source>
        <dbReference type="SAM" id="SignalP"/>
    </source>
</evidence>
<proteinExistence type="predicted"/>
<keyword evidence="3" id="KW-1185">Reference proteome</keyword>
<organism evidence="2 3">
    <name type="scientific">Aequorivita xiaoshiensis</name>
    <dbReference type="NCBI Taxonomy" id="2874476"/>
    <lineage>
        <taxon>Bacteria</taxon>
        <taxon>Pseudomonadati</taxon>
        <taxon>Bacteroidota</taxon>
        <taxon>Flavobacteriia</taxon>
        <taxon>Flavobacteriales</taxon>
        <taxon>Flavobacteriaceae</taxon>
        <taxon>Aequorivita</taxon>
    </lineage>
</organism>
<dbReference type="Proteomes" id="UP001139462">
    <property type="component" value="Unassembled WGS sequence"/>
</dbReference>
<feature type="chain" id="PRO_5040819828" evidence="1">
    <location>
        <begin position="22"/>
        <end position="292"/>
    </location>
</feature>
<accession>A0A9X1U3Z9</accession>
<dbReference type="RefSeq" id="WP_237608504.1">
    <property type="nucleotide sequence ID" value="NZ_JAIRBB010000007.1"/>
</dbReference>
<protein>
    <submittedName>
        <fullName evidence="2">Uncharacterized protein</fullName>
    </submittedName>
</protein>
<feature type="signal peptide" evidence="1">
    <location>
        <begin position="1"/>
        <end position="21"/>
    </location>
</feature>
<gene>
    <name evidence="2" type="ORF">K8344_09735</name>
</gene>
<comment type="caution">
    <text evidence="2">The sequence shown here is derived from an EMBL/GenBank/DDBJ whole genome shotgun (WGS) entry which is preliminary data.</text>
</comment>
<keyword evidence="1" id="KW-0732">Signal</keyword>
<name>A0A9X1U3Z9_9FLAO</name>
<dbReference type="EMBL" id="JAIRBB010000007">
    <property type="protein sequence ID" value="MCG2431399.1"/>
    <property type="molecule type" value="Genomic_DNA"/>
</dbReference>